<dbReference type="SUPFAM" id="SSF63570">
    <property type="entry name" value="PABC (PABP) domain"/>
    <property type="match status" value="1"/>
</dbReference>
<dbReference type="InterPro" id="IPR002004">
    <property type="entry name" value="PABP_HYD_C"/>
</dbReference>
<organism evidence="2 3">
    <name type="scientific">Elysia crispata</name>
    <name type="common">lettuce slug</name>
    <dbReference type="NCBI Taxonomy" id="231223"/>
    <lineage>
        <taxon>Eukaryota</taxon>
        <taxon>Metazoa</taxon>
        <taxon>Spiralia</taxon>
        <taxon>Lophotrochozoa</taxon>
        <taxon>Mollusca</taxon>
        <taxon>Gastropoda</taxon>
        <taxon>Heterobranchia</taxon>
        <taxon>Euthyneura</taxon>
        <taxon>Panpulmonata</taxon>
        <taxon>Sacoglossa</taxon>
        <taxon>Placobranchoidea</taxon>
        <taxon>Plakobranchidae</taxon>
        <taxon>Elysia</taxon>
    </lineage>
</organism>
<evidence type="ECO:0000313" key="2">
    <source>
        <dbReference type="EMBL" id="KAK3778477.1"/>
    </source>
</evidence>
<dbReference type="Gene3D" id="1.10.1900.10">
    <property type="entry name" value="c-terminal domain of poly(a) binding protein"/>
    <property type="match status" value="1"/>
</dbReference>
<dbReference type="AlphaFoldDB" id="A0AAE1A048"/>
<dbReference type="Pfam" id="PF00658">
    <property type="entry name" value="MLLE"/>
    <property type="match status" value="1"/>
</dbReference>
<evidence type="ECO:0000313" key="3">
    <source>
        <dbReference type="Proteomes" id="UP001283361"/>
    </source>
</evidence>
<dbReference type="PROSITE" id="PS51309">
    <property type="entry name" value="PABC"/>
    <property type="match status" value="1"/>
</dbReference>
<dbReference type="SMART" id="SM00517">
    <property type="entry name" value="PolyA"/>
    <property type="match status" value="1"/>
</dbReference>
<reference evidence="2" key="1">
    <citation type="journal article" date="2023" name="G3 (Bethesda)">
        <title>A reference genome for the long-term kleptoplast-retaining sea slug Elysia crispata morphotype clarki.</title>
        <authorList>
            <person name="Eastman K.E."/>
            <person name="Pendleton A.L."/>
            <person name="Shaikh M.A."/>
            <person name="Suttiyut T."/>
            <person name="Ogas R."/>
            <person name="Tomko P."/>
            <person name="Gavelis G."/>
            <person name="Widhalm J.R."/>
            <person name="Wisecaver J.H."/>
        </authorList>
    </citation>
    <scope>NUCLEOTIDE SEQUENCE</scope>
    <source>
        <strain evidence="2">ECLA1</strain>
    </source>
</reference>
<keyword evidence="3" id="KW-1185">Reference proteome</keyword>
<sequence>MSKTIEYKLREGAKSTKEVLGEHLYHKISQALNQYEFNPDLQLESRLTGMILELSARDVTVMLASDGILRLSISQALCALVKLVPELESIATAFEEESKMSLTQDDIGTLVYTSVAKLEPALASKITGTS</sequence>
<dbReference type="InterPro" id="IPR036053">
    <property type="entry name" value="PABP-dom"/>
</dbReference>
<gene>
    <name evidence="2" type="ORF">RRG08_006886</name>
</gene>
<accession>A0AAE1A048</accession>
<name>A0AAE1A048_9GAST</name>
<protein>
    <recommendedName>
        <fullName evidence="1">PABC domain-containing protein</fullName>
    </recommendedName>
</protein>
<dbReference type="EMBL" id="JAWDGP010002937">
    <property type="protein sequence ID" value="KAK3778477.1"/>
    <property type="molecule type" value="Genomic_DNA"/>
</dbReference>
<dbReference type="Proteomes" id="UP001283361">
    <property type="component" value="Unassembled WGS sequence"/>
</dbReference>
<dbReference type="GO" id="GO:0003723">
    <property type="term" value="F:RNA binding"/>
    <property type="evidence" value="ECO:0007669"/>
    <property type="project" value="InterPro"/>
</dbReference>
<feature type="domain" description="PABC" evidence="1">
    <location>
        <begin position="1"/>
        <end position="85"/>
    </location>
</feature>
<evidence type="ECO:0000259" key="1">
    <source>
        <dbReference type="PROSITE" id="PS51309"/>
    </source>
</evidence>
<proteinExistence type="predicted"/>
<comment type="caution">
    <text evidence="2">The sequence shown here is derived from an EMBL/GenBank/DDBJ whole genome shotgun (WGS) entry which is preliminary data.</text>
</comment>